<dbReference type="AlphaFoldDB" id="A0A1Y2HHD5"/>
<gene>
    <name evidence="1" type="ORF">BCR44DRAFT_1239260</name>
</gene>
<sequence>MVKLLLGDICSHRPSSSPAPRRRPHLASVRIHSSDNGGLLLGQLCLHRPSLACDIGSLSSTLGSLLEDKFTSDPTSPGWLSSTRCKLPQGTPLMAFTETAKGQARRLLRVWVQGDPWDSVHEADTSTLAGEDGDLGKVVVEWWPYWRTCAEH</sequence>
<organism evidence="1 2">
    <name type="scientific">Catenaria anguillulae PL171</name>
    <dbReference type="NCBI Taxonomy" id="765915"/>
    <lineage>
        <taxon>Eukaryota</taxon>
        <taxon>Fungi</taxon>
        <taxon>Fungi incertae sedis</taxon>
        <taxon>Blastocladiomycota</taxon>
        <taxon>Blastocladiomycetes</taxon>
        <taxon>Blastocladiales</taxon>
        <taxon>Catenariaceae</taxon>
        <taxon>Catenaria</taxon>
    </lineage>
</organism>
<name>A0A1Y2HHD5_9FUNG</name>
<dbReference type="Proteomes" id="UP000193411">
    <property type="component" value="Unassembled WGS sequence"/>
</dbReference>
<accession>A0A1Y2HHD5</accession>
<comment type="caution">
    <text evidence="1">The sequence shown here is derived from an EMBL/GenBank/DDBJ whole genome shotgun (WGS) entry which is preliminary data.</text>
</comment>
<keyword evidence="2" id="KW-1185">Reference proteome</keyword>
<evidence type="ECO:0000313" key="1">
    <source>
        <dbReference type="EMBL" id="ORZ32492.1"/>
    </source>
</evidence>
<proteinExistence type="predicted"/>
<protein>
    <submittedName>
        <fullName evidence="1">Uncharacterized protein</fullName>
    </submittedName>
</protein>
<dbReference type="EMBL" id="MCFL01000046">
    <property type="protein sequence ID" value="ORZ32492.1"/>
    <property type="molecule type" value="Genomic_DNA"/>
</dbReference>
<evidence type="ECO:0000313" key="2">
    <source>
        <dbReference type="Proteomes" id="UP000193411"/>
    </source>
</evidence>
<reference evidence="1 2" key="1">
    <citation type="submission" date="2016-07" db="EMBL/GenBank/DDBJ databases">
        <title>Pervasive Adenine N6-methylation of Active Genes in Fungi.</title>
        <authorList>
            <consortium name="DOE Joint Genome Institute"/>
            <person name="Mondo S.J."/>
            <person name="Dannebaum R.O."/>
            <person name="Kuo R.C."/>
            <person name="Labutti K."/>
            <person name="Haridas S."/>
            <person name="Kuo A."/>
            <person name="Salamov A."/>
            <person name="Ahrendt S.R."/>
            <person name="Lipzen A."/>
            <person name="Sullivan W."/>
            <person name="Andreopoulos W.B."/>
            <person name="Clum A."/>
            <person name="Lindquist E."/>
            <person name="Daum C."/>
            <person name="Ramamoorthy G.K."/>
            <person name="Gryganskyi A."/>
            <person name="Culley D."/>
            <person name="Magnuson J.K."/>
            <person name="James T.Y."/>
            <person name="O'Malley M.A."/>
            <person name="Stajich J.E."/>
            <person name="Spatafora J.W."/>
            <person name="Visel A."/>
            <person name="Grigoriev I.V."/>
        </authorList>
    </citation>
    <scope>NUCLEOTIDE SEQUENCE [LARGE SCALE GENOMIC DNA]</scope>
    <source>
        <strain evidence="1 2">PL171</strain>
    </source>
</reference>